<accession>B8IMP5</accession>
<dbReference type="EMBL" id="CP001349">
    <property type="protein sequence ID" value="ACL60238.1"/>
    <property type="molecule type" value="Genomic_DNA"/>
</dbReference>
<dbReference type="Proteomes" id="UP000008207">
    <property type="component" value="Chromosome"/>
</dbReference>
<evidence type="ECO:0000313" key="1">
    <source>
        <dbReference type="EMBL" id="ACL60238.1"/>
    </source>
</evidence>
<keyword evidence="2" id="KW-1185">Reference proteome</keyword>
<organism evidence="1 2">
    <name type="scientific">Methylobacterium nodulans (strain LMG 21967 / CNCM I-2342 / ORS 2060)</name>
    <dbReference type="NCBI Taxonomy" id="460265"/>
    <lineage>
        <taxon>Bacteria</taxon>
        <taxon>Pseudomonadati</taxon>
        <taxon>Pseudomonadota</taxon>
        <taxon>Alphaproteobacteria</taxon>
        <taxon>Hyphomicrobiales</taxon>
        <taxon>Methylobacteriaceae</taxon>
        <taxon>Methylobacterium</taxon>
    </lineage>
</organism>
<reference evidence="1 2" key="1">
    <citation type="submission" date="2009-01" db="EMBL/GenBank/DDBJ databases">
        <title>Complete sequence of chromosome of Methylobacterium nodulans ORS 2060.</title>
        <authorList>
            <consortium name="US DOE Joint Genome Institute"/>
            <person name="Lucas S."/>
            <person name="Copeland A."/>
            <person name="Lapidus A."/>
            <person name="Glavina del Rio T."/>
            <person name="Dalin E."/>
            <person name="Tice H."/>
            <person name="Bruce D."/>
            <person name="Goodwin L."/>
            <person name="Pitluck S."/>
            <person name="Sims D."/>
            <person name="Brettin T."/>
            <person name="Detter J.C."/>
            <person name="Han C."/>
            <person name="Larimer F."/>
            <person name="Land M."/>
            <person name="Hauser L."/>
            <person name="Kyrpides N."/>
            <person name="Ivanova N."/>
            <person name="Marx C.J."/>
            <person name="Richardson P."/>
        </authorList>
    </citation>
    <scope>NUCLEOTIDE SEQUENCE [LARGE SCALE GENOMIC DNA]</scope>
    <source>
        <strain evidence="2">LMG 21967 / CNCM I-2342 / ORS 2060</strain>
    </source>
</reference>
<dbReference type="HOGENOM" id="CLU_2274065_0_0_5"/>
<evidence type="ECO:0000313" key="2">
    <source>
        <dbReference type="Proteomes" id="UP000008207"/>
    </source>
</evidence>
<proteinExistence type="predicted"/>
<gene>
    <name evidence="1" type="ordered locus">Mnod_5393</name>
</gene>
<dbReference type="STRING" id="460265.Mnod_5393"/>
<name>B8IMP5_METNO</name>
<dbReference type="KEGG" id="mno:Mnod_5393"/>
<protein>
    <submittedName>
        <fullName evidence="1">Uncharacterized protein</fullName>
    </submittedName>
</protein>
<sequence length="102" mass="11133">MNAHPTDLFQAEDDVPAWEPILRVARGATTAPIVVICDAPAPEAEQDGLPMTLGLSQVRIERARAFGFKLPEIMRASVATQISTRRAMSGVLMWATHVGYED</sequence>
<dbReference type="AlphaFoldDB" id="B8IMP5"/>